<keyword evidence="3" id="KW-1185">Reference proteome</keyword>
<dbReference type="EMBL" id="CP063078">
    <property type="protein sequence ID" value="QOQ87753.1"/>
    <property type="molecule type" value="Genomic_DNA"/>
</dbReference>
<keyword evidence="1" id="KW-1277">Toxin-antitoxin system</keyword>
<evidence type="ECO:0000256" key="1">
    <source>
        <dbReference type="ARBA" id="ARBA00022649"/>
    </source>
</evidence>
<proteinExistence type="predicted"/>
<name>A0A7M1LHD3_9BACT</name>
<reference evidence="2 3" key="1">
    <citation type="submission" date="2020-10" db="EMBL/GenBank/DDBJ databases">
        <title>Campylobacter and Helicobacter PacBio genomes.</title>
        <authorList>
            <person name="Lane C."/>
        </authorList>
    </citation>
    <scope>NUCLEOTIDE SEQUENCE [LARGE SCALE GENOMIC DNA]</scope>
    <source>
        <strain evidence="2 3">2016D-0077</strain>
    </source>
</reference>
<dbReference type="RefSeq" id="WP_051487251.1">
    <property type="nucleotide sequence ID" value="NZ_CP053842.1"/>
</dbReference>
<evidence type="ECO:0000313" key="3">
    <source>
        <dbReference type="Proteomes" id="UP000594749"/>
    </source>
</evidence>
<evidence type="ECO:0000313" key="2">
    <source>
        <dbReference type="EMBL" id="QOQ87753.1"/>
    </source>
</evidence>
<organism evidence="2 3">
    <name type="scientific">Campylobacter corcagiensis</name>
    <dbReference type="NCBI Taxonomy" id="1448857"/>
    <lineage>
        <taxon>Bacteria</taxon>
        <taxon>Pseudomonadati</taxon>
        <taxon>Campylobacterota</taxon>
        <taxon>Epsilonproteobacteria</taxon>
        <taxon>Campylobacterales</taxon>
        <taxon>Campylobacteraceae</taxon>
        <taxon>Campylobacter</taxon>
    </lineage>
</organism>
<accession>A0A7M1LHD3</accession>
<gene>
    <name evidence="2" type="ORF">IMC76_02790</name>
</gene>
<sequence>MVVFNNRFEYELKTIHDYIKEQSPTNAKEFTDGLFDELRELPNHPKAYRKSIKFDDETKRDLIYKGFVIPYSIETNGDLLILGIYKANQWKP</sequence>
<dbReference type="AlphaFoldDB" id="A0A7M1LHD3"/>
<dbReference type="Proteomes" id="UP000594749">
    <property type="component" value="Chromosome"/>
</dbReference>
<dbReference type="Gene3D" id="3.30.2310.20">
    <property type="entry name" value="RelE-like"/>
    <property type="match status" value="1"/>
</dbReference>
<dbReference type="Pfam" id="PF05016">
    <property type="entry name" value="ParE_toxin"/>
    <property type="match status" value="1"/>
</dbReference>
<protein>
    <submittedName>
        <fullName evidence="2">Type II toxin-antitoxin system RelE/ParE family toxin</fullName>
    </submittedName>
</protein>
<dbReference type="InterPro" id="IPR007712">
    <property type="entry name" value="RelE/ParE_toxin"/>
</dbReference>
<dbReference type="InterPro" id="IPR035093">
    <property type="entry name" value="RelE/ParE_toxin_dom_sf"/>
</dbReference>